<dbReference type="Proteomes" id="UP000830198">
    <property type="component" value="Chromosome"/>
</dbReference>
<organism evidence="1 2">
    <name type="scientific">Chitinophaga filiformis</name>
    <name type="common">Myxococcus filiformis</name>
    <name type="synonym">Flexibacter filiformis</name>
    <dbReference type="NCBI Taxonomy" id="104663"/>
    <lineage>
        <taxon>Bacteria</taxon>
        <taxon>Pseudomonadati</taxon>
        <taxon>Bacteroidota</taxon>
        <taxon>Chitinophagia</taxon>
        <taxon>Chitinophagales</taxon>
        <taxon>Chitinophagaceae</taxon>
        <taxon>Chitinophaga</taxon>
    </lineage>
</organism>
<sequence length="200" mass="23321">MLAVHWTPVNNTKSILKNGIRKSKTGLYCFPLTGIKQLDKWWVNFFNQSRVRARKKYNGIVFRITQEDLPASFGHWVGDRNLNITDLKILEHEYRETVLWRIGEQIAADRSLEDWRDGDKFMPFAKAALKNNPGLLHEHMRSAGFMAFTFEDYEIILSNSIAADRIIKVIPQGNEFGRVIKQRKKIGPVKHRKAFYQSED</sequence>
<dbReference type="RefSeq" id="WP_247814321.1">
    <property type="nucleotide sequence ID" value="NZ_CP095855.1"/>
</dbReference>
<accession>A0ABY4I8L0</accession>
<reference evidence="1 2" key="1">
    <citation type="submission" date="2022-04" db="EMBL/GenBank/DDBJ databases">
        <title>The arsenic-methylating capacity of Chitinophaga filiformis YT5 during chitin decomposition.</title>
        <authorList>
            <person name="Chen G."/>
            <person name="Liang Y."/>
        </authorList>
    </citation>
    <scope>NUCLEOTIDE SEQUENCE [LARGE SCALE GENOMIC DNA]</scope>
    <source>
        <strain evidence="1 2">YT5</strain>
    </source>
</reference>
<evidence type="ECO:0000313" key="1">
    <source>
        <dbReference type="EMBL" id="UPK72235.1"/>
    </source>
</evidence>
<dbReference type="EMBL" id="CP095855">
    <property type="protein sequence ID" value="UPK72235.1"/>
    <property type="molecule type" value="Genomic_DNA"/>
</dbReference>
<protein>
    <submittedName>
        <fullName evidence="1">Uncharacterized protein</fullName>
    </submittedName>
</protein>
<evidence type="ECO:0000313" key="2">
    <source>
        <dbReference type="Proteomes" id="UP000830198"/>
    </source>
</evidence>
<keyword evidence="2" id="KW-1185">Reference proteome</keyword>
<proteinExistence type="predicted"/>
<gene>
    <name evidence="1" type="ORF">MYF79_13155</name>
</gene>
<name>A0ABY4I8L0_CHIFI</name>